<keyword evidence="7" id="KW-0472">Membrane</keyword>
<dbReference type="PROSITE" id="PS50893">
    <property type="entry name" value="ABC_TRANSPORTER_2"/>
    <property type="match status" value="1"/>
</dbReference>
<dbReference type="PROSITE" id="PS00211">
    <property type="entry name" value="ABC_TRANSPORTER_1"/>
    <property type="match status" value="1"/>
</dbReference>
<dbReference type="GO" id="GO:0005524">
    <property type="term" value="F:ATP binding"/>
    <property type="evidence" value="ECO:0007669"/>
    <property type="project" value="UniProtKB-KW"/>
</dbReference>
<evidence type="ECO:0000256" key="5">
    <source>
        <dbReference type="ARBA" id="ARBA00022741"/>
    </source>
</evidence>
<dbReference type="EMBL" id="JBHUIR010000049">
    <property type="protein sequence ID" value="MFD2260650.1"/>
    <property type="molecule type" value="Genomic_DNA"/>
</dbReference>
<name>A0ABW5DMX5_9HYPH</name>
<sequence>MIISSTDACESNGLAVSSPSQGEPILDVRDLSVRFGSVRAVTNVSFRVSRGEFFGIVGESGSGKSITARSIIKLLPPSARVEGRITFEGTDILSASPDELRQLRGSGIGFVFQDAVAALDPVYTIGYQLVEACRAKMPGVSASQAHSRALSLLAEVGISDPERCLASYPHQLSGGMKQRVVIAAALIADPQLIIADEPTTALDVTVQKQVLELLQKIAAARGAAVILITHDLGVVAEVCDRTAVFYAGTVVEEADTFTLFKEARHPYTVALIESLPVLGVRKAFKAIPGSPPKVVEQLEQCPFAPRCDRALPECGARLPPETVSPDHRYRCINPYT</sequence>
<evidence type="ECO:0000256" key="6">
    <source>
        <dbReference type="ARBA" id="ARBA00022840"/>
    </source>
</evidence>
<dbReference type="Pfam" id="PF00005">
    <property type="entry name" value="ABC_tran"/>
    <property type="match status" value="1"/>
</dbReference>
<keyword evidence="10" id="KW-1185">Reference proteome</keyword>
<reference evidence="10" key="1">
    <citation type="journal article" date="2019" name="Int. J. Syst. Evol. Microbiol.">
        <title>The Global Catalogue of Microorganisms (GCM) 10K type strain sequencing project: providing services to taxonomists for standard genome sequencing and annotation.</title>
        <authorList>
            <consortium name="The Broad Institute Genomics Platform"/>
            <consortium name="The Broad Institute Genome Sequencing Center for Infectious Disease"/>
            <person name="Wu L."/>
            <person name="Ma J."/>
        </authorList>
    </citation>
    <scope>NUCLEOTIDE SEQUENCE [LARGE SCALE GENOMIC DNA]</scope>
    <source>
        <strain evidence="10">KCTC 23707</strain>
    </source>
</reference>
<dbReference type="NCBIfam" id="TIGR01727">
    <property type="entry name" value="oligo_HPY"/>
    <property type="match status" value="1"/>
</dbReference>
<proteinExistence type="inferred from homology"/>
<evidence type="ECO:0000259" key="8">
    <source>
        <dbReference type="PROSITE" id="PS50893"/>
    </source>
</evidence>
<dbReference type="PANTHER" id="PTHR43297">
    <property type="entry name" value="OLIGOPEPTIDE TRANSPORT ATP-BINDING PROTEIN APPD"/>
    <property type="match status" value="1"/>
</dbReference>
<dbReference type="InterPro" id="IPR017871">
    <property type="entry name" value="ABC_transporter-like_CS"/>
</dbReference>
<comment type="similarity">
    <text evidence="2">Belongs to the ABC transporter superfamily.</text>
</comment>
<keyword evidence="6 9" id="KW-0067">ATP-binding</keyword>
<dbReference type="InterPro" id="IPR003593">
    <property type="entry name" value="AAA+_ATPase"/>
</dbReference>
<dbReference type="InterPro" id="IPR003439">
    <property type="entry name" value="ABC_transporter-like_ATP-bd"/>
</dbReference>
<keyword evidence="4" id="KW-1003">Cell membrane</keyword>
<evidence type="ECO:0000256" key="7">
    <source>
        <dbReference type="ARBA" id="ARBA00023136"/>
    </source>
</evidence>
<evidence type="ECO:0000313" key="10">
    <source>
        <dbReference type="Proteomes" id="UP001597373"/>
    </source>
</evidence>
<dbReference type="Gene3D" id="3.40.50.300">
    <property type="entry name" value="P-loop containing nucleotide triphosphate hydrolases"/>
    <property type="match status" value="1"/>
</dbReference>
<evidence type="ECO:0000313" key="9">
    <source>
        <dbReference type="EMBL" id="MFD2260650.1"/>
    </source>
</evidence>
<evidence type="ECO:0000256" key="4">
    <source>
        <dbReference type="ARBA" id="ARBA00022475"/>
    </source>
</evidence>
<protein>
    <submittedName>
        <fullName evidence="9">ABC transporter ATP-binding protein</fullName>
    </submittedName>
</protein>
<comment type="subcellular location">
    <subcellularLocation>
        <location evidence="1">Cell inner membrane</location>
        <topology evidence="1">Peripheral membrane protein</topology>
    </subcellularLocation>
</comment>
<dbReference type="Pfam" id="PF08352">
    <property type="entry name" value="oligo_HPY"/>
    <property type="match status" value="1"/>
</dbReference>
<dbReference type="SUPFAM" id="SSF52540">
    <property type="entry name" value="P-loop containing nucleoside triphosphate hydrolases"/>
    <property type="match status" value="1"/>
</dbReference>
<dbReference type="InterPro" id="IPR050388">
    <property type="entry name" value="ABC_Ni/Peptide_Import"/>
</dbReference>
<dbReference type="Proteomes" id="UP001597373">
    <property type="component" value="Unassembled WGS sequence"/>
</dbReference>
<organism evidence="9 10">
    <name type="scientific">Chelativorans composti</name>
    <dbReference type="NCBI Taxonomy" id="768533"/>
    <lineage>
        <taxon>Bacteria</taxon>
        <taxon>Pseudomonadati</taxon>
        <taxon>Pseudomonadota</taxon>
        <taxon>Alphaproteobacteria</taxon>
        <taxon>Hyphomicrobiales</taxon>
        <taxon>Phyllobacteriaceae</taxon>
        <taxon>Chelativorans</taxon>
    </lineage>
</organism>
<keyword evidence="5" id="KW-0547">Nucleotide-binding</keyword>
<keyword evidence="3" id="KW-0813">Transport</keyword>
<dbReference type="RefSeq" id="WP_345099757.1">
    <property type="nucleotide sequence ID" value="NZ_BAABGS010000070.1"/>
</dbReference>
<dbReference type="InterPro" id="IPR013563">
    <property type="entry name" value="Oligopep_ABC_C"/>
</dbReference>
<accession>A0ABW5DMX5</accession>
<gene>
    <name evidence="9" type="ORF">ACFSMZ_12880</name>
</gene>
<evidence type="ECO:0000256" key="1">
    <source>
        <dbReference type="ARBA" id="ARBA00004417"/>
    </source>
</evidence>
<dbReference type="PANTHER" id="PTHR43297:SF2">
    <property type="entry name" value="DIPEPTIDE TRANSPORT ATP-BINDING PROTEIN DPPD"/>
    <property type="match status" value="1"/>
</dbReference>
<dbReference type="SMART" id="SM00382">
    <property type="entry name" value="AAA"/>
    <property type="match status" value="1"/>
</dbReference>
<dbReference type="CDD" id="cd03257">
    <property type="entry name" value="ABC_NikE_OppD_transporters"/>
    <property type="match status" value="1"/>
</dbReference>
<dbReference type="InterPro" id="IPR027417">
    <property type="entry name" value="P-loop_NTPase"/>
</dbReference>
<feature type="domain" description="ABC transporter" evidence="8">
    <location>
        <begin position="26"/>
        <end position="272"/>
    </location>
</feature>
<comment type="caution">
    <text evidence="9">The sequence shown here is derived from an EMBL/GenBank/DDBJ whole genome shotgun (WGS) entry which is preliminary data.</text>
</comment>
<evidence type="ECO:0000256" key="3">
    <source>
        <dbReference type="ARBA" id="ARBA00022448"/>
    </source>
</evidence>
<evidence type="ECO:0000256" key="2">
    <source>
        <dbReference type="ARBA" id="ARBA00005417"/>
    </source>
</evidence>